<keyword evidence="3" id="KW-1185">Reference proteome</keyword>
<dbReference type="SUPFAM" id="SSF55729">
    <property type="entry name" value="Acyl-CoA N-acyltransferases (Nat)"/>
    <property type="match status" value="1"/>
</dbReference>
<dbReference type="Gene3D" id="3.40.630.30">
    <property type="match status" value="1"/>
</dbReference>
<dbReference type="PROSITE" id="PS51186">
    <property type="entry name" value="GNAT"/>
    <property type="match status" value="1"/>
</dbReference>
<dbReference type="Proteomes" id="UP000317043">
    <property type="component" value="Unassembled WGS sequence"/>
</dbReference>
<accession>A0A543AXG6</accession>
<evidence type="ECO:0000313" key="3">
    <source>
        <dbReference type="Proteomes" id="UP000317043"/>
    </source>
</evidence>
<gene>
    <name evidence="2" type="ORF">FB566_2822</name>
</gene>
<organism evidence="2 3">
    <name type="scientific">Stackebrandtia endophytica</name>
    <dbReference type="NCBI Taxonomy" id="1496996"/>
    <lineage>
        <taxon>Bacteria</taxon>
        <taxon>Bacillati</taxon>
        <taxon>Actinomycetota</taxon>
        <taxon>Actinomycetes</taxon>
        <taxon>Glycomycetales</taxon>
        <taxon>Glycomycetaceae</taxon>
        <taxon>Stackebrandtia</taxon>
    </lineage>
</organism>
<protein>
    <submittedName>
        <fullName evidence="2">Acetyltransferase (GNAT) family protein</fullName>
    </submittedName>
</protein>
<dbReference type="InterPro" id="IPR016181">
    <property type="entry name" value="Acyl_CoA_acyltransferase"/>
</dbReference>
<evidence type="ECO:0000259" key="1">
    <source>
        <dbReference type="PROSITE" id="PS51186"/>
    </source>
</evidence>
<dbReference type="GO" id="GO:0016747">
    <property type="term" value="F:acyltransferase activity, transferring groups other than amino-acyl groups"/>
    <property type="evidence" value="ECO:0007669"/>
    <property type="project" value="InterPro"/>
</dbReference>
<proteinExistence type="predicted"/>
<dbReference type="AlphaFoldDB" id="A0A543AXG6"/>
<dbReference type="RefSeq" id="WP_142039897.1">
    <property type="nucleotide sequence ID" value="NZ_JBHTGS010000001.1"/>
</dbReference>
<dbReference type="CDD" id="cd04301">
    <property type="entry name" value="NAT_SF"/>
    <property type="match status" value="1"/>
</dbReference>
<feature type="domain" description="N-acetyltransferase" evidence="1">
    <location>
        <begin position="1"/>
        <end position="131"/>
    </location>
</feature>
<dbReference type="EMBL" id="VFOW01000001">
    <property type="protein sequence ID" value="TQL77266.1"/>
    <property type="molecule type" value="Genomic_DNA"/>
</dbReference>
<reference evidence="2 3" key="1">
    <citation type="submission" date="2019-06" db="EMBL/GenBank/DDBJ databases">
        <title>Sequencing the genomes of 1000 actinobacteria strains.</title>
        <authorList>
            <person name="Klenk H.-P."/>
        </authorList>
    </citation>
    <scope>NUCLEOTIDE SEQUENCE [LARGE SCALE GENOMIC DNA]</scope>
    <source>
        <strain evidence="2 3">DSM 45928</strain>
    </source>
</reference>
<keyword evidence="2" id="KW-0808">Transferase</keyword>
<dbReference type="Pfam" id="PF00583">
    <property type="entry name" value="Acetyltransf_1"/>
    <property type="match status" value="1"/>
</dbReference>
<dbReference type="InParanoid" id="A0A543AXG6"/>
<name>A0A543AXG6_9ACTN</name>
<dbReference type="InterPro" id="IPR000182">
    <property type="entry name" value="GNAT_dom"/>
</dbReference>
<comment type="caution">
    <text evidence="2">The sequence shown here is derived from an EMBL/GenBank/DDBJ whole genome shotgun (WGS) entry which is preliminary data.</text>
</comment>
<dbReference type="OrthoDB" id="4549080at2"/>
<evidence type="ECO:0000313" key="2">
    <source>
        <dbReference type="EMBL" id="TQL77266.1"/>
    </source>
</evidence>
<sequence length="131" mass="14312">MTVYQWRGPFTDPELNRLHGEAFDHPVGDTAWWDRVQRHSLGWVTARDAGQLIGFVNVVGDGGAHAFLLDTCTTPRLQGRGIGTALVSRATAEATAAGCDWLHVDFVPELKRFYLAACGFRATTAGLVSLR</sequence>